<evidence type="ECO:0000259" key="1">
    <source>
        <dbReference type="Pfam" id="PF06439"/>
    </source>
</evidence>
<feature type="domain" description="3-keto-alpha-glucoside-1,2-lyase/3-keto-2-hydroxy-glucal hydratase" evidence="1">
    <location>
        <begin position="30"/>
        <end position="217"/>
    </location>
</feature>
<gene>
    <name evidence="2" type="ORF">ACFQ2E_09260</name>
</gene>
<dbReference type="Gene3D" id="2.60.120.560">
    <property type="entry name" value="Exo-inulinase, domain 1"/>
    <property type="match status" value="2"/>
</dbReference>
<feature type="domain" description="3-keto-alpha-glucoside-1,2-lyase/3-keto-2-hydroxy-glucal hydratase" evidence="1">
    <location>
        <begin position="250"/>
        <end position="463"/>
    </location>
</feature>
<evidence type="ECO:0000313" key="3">
    <source>
        <dbReference type="Proteomes" id="UP001597163"/>
    </source>
</evidence>
<protein>
    <submittedName>
        <fullName evidence="2">DUF1080 domain-containing protein</fullName>
    </submittedName>
</protein>
<organism evidence="2 3">
    <name type="scientific">Hwangdonia seohaensis</name>
    <dbReference type="NCBI Taxonomy" id="1240727"/>
    <lineage>
        <taxon>Bacteria</taxon>
        <taxon>Pseudomonadati</taxon>
        <taxon>Bacteroidota</taxon>
        <taxon>Flavobacteriia</taxon>
        <taxon>Flavobacteriales</taxon>
        <taxon>Flavobacteriaceae</taxon>
        <taxon>Hwangdonia</taxon>
    </lineage>
</organism>
<reference evidence="3" key="1">
    <citation type="journal article" date="2019" name="Int. J. Syst. Evol. Microbiol.">
        <title>The Global Catalogue of Microorganisms (GCM) 10K type strain sequencing project: providing services to taxonomists for standard genome sequencing and annotation.</title>
        <authorList>
            <consortium name="The Broad Institute Genomics Platform"/>
            <consortium name="The Broad Institute Genome Sequencing Center for Infectious Disease"/>
            <person name="Wu L."/>
            <person name="Ma J."/>
        </authorList>
    </citation>
    <scope>NUCLEOTIDE SEQUENCE [LARGE SCALE GENOMIC DNA]</scope>
    <source>
        <strain evidence="3">CCUG 63246</strain>
    </source>
</reference>
<accession>A0ABW3RCC1</accession>
<proteinExistence type="predicted"/>
<name>A0ABW3RCC1_9FLAO</name>
<dbReference type="RefSeq" id="WP_311939121.1">
    <property type="nucleotide sequence ID" value="NZ_JAVSCK010000003.1"/>
</dbReference>
<dbReference type="InterPro" id="IPR010496">
    <property type="entry name" value="AL/BT2_dom"/>
</dbReference>
<keyword evidence="3" id="KW-1185">Reference proteome</keyword>
<comment type="caution">
    <text evidence="2">The sequence shown here is derived from an EMBL/GenBank/DDBJ whole genome shotgun (WGS) entry which is preliminary data.</text>
</comment>
<evidence type="ECO:0000313" key="2">
    <source>
        <dbReference type="EMBL" id="MFD1162603.1"/>
    </source>
</evidence>
<dbReference type="Pfam" id="PF06439">
    <property type="entry name" value="3keto-disac_hyd"/>
    <property type="match status" value="2"/>
</dbReference>
<sequence length="465" mass="52507">MSTFKLYFLICALTIGFGNYDVCAQAFSDEWIALFNGKDLTGWKQLNGTAKYRVENGEIIGTTKTKIPNSFLATEKNYSDFILEFEVLVDPTINSGVQFRSNSIEAYNNGRVHGYQFELDPSDRAFSGGIYDEGRRGWLYPLSLNQKGRKAFKNGIWNHCRIEAIGKSVKTWINGVPCSNLVDDLTPSGFIALQVHGIGTNENLAGKEIKWRNIRIKTNNLNEARLPSNPEVKEMSYLVNTLTQNEIDKGWRLLWDGKTNKGWRGAKLDHFPESGWEIKNGELAILATDGGESTGPGDLVTEKQFSSFELELEFKITEGANSGIKYFVDAQLNKETGSAIGCEFQILDDKNHPDAKAGINGNRTLGSLYDLIKAENLSIPERNKTFKGVGSWNKARIIVKGSHVEHWLNNEKVIEYDRHSQMFKTLVAYSKFNKWEGFGQWQGGHILLQDHGDTVYFRSIKIREF</sequence>
<dbReference type="Proteomes" id="UP001597163">
    <property type="component" value="Unassembled WGS sequence"/>
</dbReference>
<dbReference type="EMBL" id="JBHTLJ010000003">
    <property type="protein sequence ID" value="MFD1162603.1"/>
    <property type="molecule type" value="Genomic_DNA"/>
</dbReference>